<accession>A0AAV5MQM0</accession>
<evidence type="ECO:0000313" key="3">
    <source>
        <dbReference type="EMBL" id="GKV51294.1"/>
    </source>
</evidence>
<dbReference type="InterPro" id="IPR000477">
    <property type="entry name" value="RT_dom"/>
</dbReference>
<reference evidence="3 4" key="1">
    <citation type="journal article" date="2021" name="Commun. Biol.">
        <title>The genome of Shorea leprosula (Dipterocarpaceae) highlights the ecological relevance of drought in aseasonal tropical rainforests.</title>
        <authorList>
            <person name="Ng K.K.S."/>
            <person name="Kobayashi M.J."/>
            <person name="Fawcett J.A."/>
            <person name="Hatakeyama M."/>
            <person name="Paape T."/>
            <person name="Ng C.H."/>
            <person name="Ang C.C."/>
            <person name="Tnah L.H."/>
            <person name="Lee C.T."/>
            <person name="Nishiyama T."/>
            <person name="Sese J."/>
            <person name="O'Brien M.J."/>
            <person name="Copetti D."/>
            <person name="Mohd Noor M.I."/>
            <person name="Ong R.C."/>
            <person name="Putra M."/>
            <person name="Sireger I.Z."/>
            <person name="Indrioko S."/>
            <person name="Kosugi Y."/>
            <person name="Izuno A."/>
            <person name="Isagi Y."/>
            <person name="Lee S.L."/>
            <person name="Shimizu K.K."/>
        </authorList>
    </citation>
    <scope>NUCLEOTIDE SEQUENCE [LARGE SCALE GENOMIC DNA]</scope>
    <source>
        <strain evidence="3">214</strain>
    </source>
</reference>
<dbReference type="CDD" id="cd01650">
    <property type="entry name" value="RT_nLTR_like"/>
    <property type="match status" value="1"/>
</dbReference>
<dbReference type="PANTHER" id="PTHR46890:SF50">
    <property type="entry name" value="RNA-DIRECTED DNA POLYMERASE, EUKARYOTA, REVERSE TRANSCRIPTASE ZINC-BINDING DOMAIN PROTEIN-RELATED"/>
    <property type="match status" value="1"/>
</dbReference>
<dbReference type="InterPro" id="IPR052343">
    <property type="entry name" value="Retrotransposon-Effector_Assoc"/>
</dbReference>
<keyword evidence="4" id="KW-1185">Reference proteome</keyword>
<dbReference type="PANTHER" id="PTHR46890">
    <property type="entry name" value="NON-LTR RETROLELEMENT REVERSE TRANSCRIPTASE-LIKE PROTEIN-RELATED"/>
    <property type="match status" value="1"/>
</dbReference>
<evidence type="ECO:0000256" key="1">
    <source>
        <dbReference type="SAM" id="MobiDB-lite"/>
    </source>
</evidence>
<sequence>MKVEGLNRGFNHLQETQKEDSHSGDEEAKDKKNINEQTMGKNPKGERQRRWREIEQCYYSDNSAIRWVTRKKRGNRRKNQKRREESNNQIIVGISLSDSHIEQRNQTILREQNKEEVEKLMELGRRLGVQTQGNDIEIKEIEEAKEKMLVVDLKGEEMDLEQGDIQLRKEGVSELWDGLRKKESLWRQKSRALWIRSGDANTRFFHRFASCRRSRNAMHGLWKDDSWVKDPTQVKNIVSNHFKKQFSEVKWKRPLLEVVDFKRISKEDNLRLEAKFLIDEVRKAVVDCNSDKVLRPNGFNFKFINFAWHMLEEDIMQFVKDFHTNRGLVRGLNSSFIVLIPKTENPIDLKDFRPISLIGSLYKIMAKLLANRLKGVMDNIISENQSAFVGKRRIVDGILVLNEIVDEIKRRKSDSFILKVDFEKAYDCVNWNFLNYMMEKFGFGEKWRDGL</sequence>
<dbReference type="Pfam" id="PF00078">
    <property type="entry name" value="RVT_1"/>
    <property type="match status" value="1"/>
</dbReference>
<dbReference type="AlphaFoldDB" id="A0AAV5MQM0"/>
<feature type="compositionally biased region" description="Basic and acidic residues" evidence="1">
    <location>
        <begin position="15"/>
        <end position="34"/>
    </location>
</feature>
<protein>
    <recommendedName>
        <fullName evidence="2">Reverse transcriptase domain-containing protein</fullName>
    </recommendedName>
</protein>
<dbReference type="EMBL" id="BPVZ01000483">
    <property type="protein sequence ID" value="GKV51294.1"/>
    <property type="molecule type" value="Genomic_DNA"/>
</dbReference>
<comment type="caution">
    <text evidence="3">The sequence shown here is derived from an EMBL/GenBank/DDBJ whole genome shotgun (WGS) entry which is preliminary data.</text>
</comment>
<gene>
    <name evidence="3" type="ORF">SLEP1_g57962</name>
</gene>
<name>A0AAV5MQM0_9ROSI</name>
<organism evidence="3 4">
    <name type="scientific">Rubroshorea leprosula</name>
    <dbReference type="NCBI Taxonomy" id="152421"/>
    <lineage>
        <taxon>Eukaryota</taxon>
        <taxon>Viridiplantae</taxon>
        <taxon>Streptophyta</taxon>
        <taxon>Embryophyta</taxon>
        <taxon>Tracheophyta</taxon>
        <taxon>Spermatophyta</taxon>
        <taxon>Magnoliopsida</taxon>
        <taxon>eudicotyledons</taxon>
        <taxon>Gunneridae</taxon>
        <taxon>Pentapetalae</taxon>
        <taxon>rosids</taxon>
        <taxon>malvids</taxon>
        <taxon>Malvales</taxon>
        <taxon>Dipterocarpaceae</taxon>
        <taxon>Rubroshorea</taxon>
    </lineage>
</organism>
<feature type="region of interest" description="Disordered" evidence="1">
    <location>
        <begin position="1"/>
        <end position="49"/>
    </location>
</feature>
<evidence type="ECO:0000259" key="2">
    <source>
        <dbReference type="Pfam" id="PF00078"/>
    </source>
</evidence>
<dbReference type="Proteomes" id="UP001054252">
    <property type="component" value="Unassembled WGS sequence"/>
</dbReference>
<feature type="domain" description="Reverse transcriptase" evidence="2">
    <location>
        <begin position="340"/>
        <end position="446"/>
    </location>
</feature>
<proteinExistence type="predicted"/>
<evidence type="ECO:0000313" key="4">
    <source>
        <dbReference type="Proteomes" id="UP001054252"/>
    </source>
</evidence>